<comment type="similarity">
    <text evidence="1 2">Belongs to the peptidase A24 family.</text>
</comment>
<feature type="transmembrane region" description="Helical" evidence="3">
    <location>
        <begin position="36"/>
        <end position="54"/>
    </location>
</feature>
<dbReference type="PANTHER" id="PTHR30487:SF0">
    <property type="entry name" value="PREPILIN LEADER PEPTIDASE_N-METHYLTRANSFERASE-RELATED"/>
    <property type="match status" value="1"/>
</dbReference>
<evidence type="ECO:0000313" key="8">
    <source>
        <dbReference type="Proteomes" id="UP000251197"/>
    </source>
</evidence>
<dbReference type="PANTHER" id="PTHR30487">
    <property type="entry name" value="TYPE 4 PREPILIN-LIKE PROTEINS LEADER PEPTIDE-PROCESSING ENZYME"/>
    <property type="match status" value="1"/>
</dbReference>
<dbReference type="AlphaFoldDB" id="A0A291DT72"/>
<protein>
    <submittedName>
        <fullName evidence="6">Pectic enzymes secretion protein outO</fullName>
    </submittedName>
    <submittedName>
        <fullName evidence="5">Prepilin peptidase</fullName>
    </submittedName>
</protein>
<dbReference type="GO" id="GO:0006465">
    <property type="term" value="P:signal peptide processing"/>
    <property type="evidence" value="ECO:0007669"/>
    <property type="project" value="TreeGrafter"/>
</dbReference>
<dbReference type="PRINTS" id="PR00864">
    <property type="entry name" value="PREPILNPTASE"/>
</dbReference>
<feature type="transmembrane region" description="Helical" evidence="3">
    <location>
        <begin position="6"/>
        <end position="29"/>
    </location>
</feature>
<feature type="transmembrane region" description="Helical" evidence="3">
    <location>
        <begin position="60"/>
        <end position="78"/>
    </location>
</feature>
<keyword evidence="3" id="KW-0812">Transmembrane</keyword>
<sequence>MILTDIQVAWMLPAAAGLYFSFSLALSIVDFKTMQLPDRLTLPLLWLGLLFHSLVNPHRVYHAVFGAIAGYLFLWAIFQVFRYATGKEGLGYGDFKLLAAIGAWSYWQHLPLIVAFASSLGIIYAGMLYLLRRREIIEMPFGPWLAFSGWGNFCWQVFG</sequence>
<name>A0A291DT72_9ENTR</name>
<dbReference type="GO" id="GO:0004190">
    <property type="term" value="F:aspartic-type endopeptidase activity"/>
    <property type="evidence" value="ECO:0007669"/>
    <property type="project" value="InterPro"/>
</dbReference>
<dbReference type="InterPro" id="IPR000045">
    <property type="entry name" value="Prepilin_IV_endopep_pep"/>
</dbReference>
<evidence type="ECO:0000313" key="6">
    <source>
        <dbReference type="EMBL" id="SQA99079.1"/>
    </source>
</evidence>
<dbReference type="Proteomes" id="UP000217979">
    <property type="component" value="Chromosome"/>
</dbReference>
<evidence type="ECO:0000313" key="7">
    <source>
        <dbReference type="Proteomes" id="UP000217979"/>
    </source>
</evidence>
<evidence type="ECO:0000256" key="1">
    <source>
        <dbReference type="ARBA" id="ARBA00005801"/>
    </source>
</evidence>
<keyword evidence="3" id="KW-0472">Membrane</keyword>
<reference evidence="5 7" key="1">
    <citation type="submission" date="2017-09" db="EMBL/GenBank/DDBJ databases">
        <title>FDA dAtabase for Regulatory Grade micrObial Sequences (FDA-ARGOS): Supporting development and validation of Infectious Disease Dx tests.</title>
        <authorList>
            <person name="Minogue T."/>
            <person name="Wolcott M."/>
            <person name="Wasieloski L."/>
            <person name="Aguilar W."/>
            <person name="Moore D."/>
            <person name="Tallon L."/>
            <person name="Sadzewicz L."/>
            <person name="Ott S."/>
            <person name="Zhao X."/>
            <person name="Nagaraj S."/>
            <person name="Vavikolanu K."/>
            <person name="Aluvathingal J."/>
            <person name="Nadendla S."/>
            <person name="Sichtig H."/>
        </authorList>
    </citation>
    <scope>NUCLEOTIDE SEQUENCE [LARGE SCALE GENOMIC DNA]</scope>
    <source>
        <strain evidence="5 7">FDAARGOS_392</strain>
    </source>
</reference>
<feature type="transmembrane region" description="Helical" evidence="3">
    <location>
        <begin position="113"/>
        <end position="131"/>
    </location>
</feature>
<evidence type="ECO:0000313" key="5">
    <source>
        <dbReference type="EMBL" id="ATF90778.1"/>
    </source>
</evidence>
<dbReference type="Proteomes" id="UP000251197">
    <property type="component" value="Unassembled WGS sequence"/>
</dbReference>
<evidence type="ECO:0000256" key="2">
    <source>
        <dbReference type="RuleBase" id="RU003793"/>
    </source>
</evidence>
<dbReference type="Gene3D" id="1.20.120.1220">
    <property type="match status" value="1"/>
</dbReference>
<accession>A0A291DT72</accession>
<organism evidence="5 7">
    <name type="scientific">Cedecea neteri</name>
    <dbReference type="NCBI Taxonomy" id="158822"/>
    <lineage>
        <taxon>Bacteria</taxon>
        <taxon>Pseudomonadati</taxon>
        <taxon>Pseudomonadota</taxon>
        <taxon>Gammaproteobacteria</taxon>
        <taxon>Enterobacterales</taxon>
        <taxon>Enterobacteriaceae</taxon>
        <taxon>Cedecea</taxon>
    </lineage>
</organism>
<dbReference type="InterPro" id="IPR014032">
    <property type="entry name" value="Peptidase_A24A_bac"/>
</dbReference>
<reference evidence="6 8" key="2">
    <citation type="submission" date="2018-06" db="EMBL/GenBank/DDBJ databases">
        <authorList>
            <consortium name="Pathogen Informatics"/>
            <person name="Doyle S."/>
        </authorList>
    </citation>
    <scope>NUCLEOTIDE SEQUENCE [LARGE SCALE GENOMIC DNA]</scope>
    <source>
        <strain evidence="6 8">NCTC12120</strain>
    </source>
</reference>
<dbReference type="EMBL" id="CP023525">
    <property type="protein sequence ID" value="ATF90778.1"/>
    <property type="molecule type" value="Genomic_DNA"/>
</dbReference>
<dbReference type="EMBL" id="UAVU01000003">
    <property type="protein sequence ID" value="SQA99079.1"/>
    <property type="molecule type" value="Genomic_DNA"/>
</dbReference>
<dbReference type="RefSeq" id="WP_061278342.1">
    <property type="nucleotide sequence ID" value="NZ_CP023525.1"/>
</dbReference>
<gene>
    <name evidence="6" type="primary">outO</name>
    <name evidence="5" type="ORF">CO704_01085</name>
    <name evidence="6" type="ORF">NCTC12120_02979</name>
</gene>
<evidence type="ECO:0000256" key="3">
    <source>
        <dbReference type="SAM" id="Phobius"/>
    </source>
</evidence>
<proteinExistence type="inferred from homology"/>
<feature type="domain" description="Prepilin type IV endopeptidase peptidase" evidence="4">
    <location>
        <begin position="18"/>
        <end position="125"/>
    </location>
</feature>
<dbReference type="InterPro" id="IPR050882">
    <property type="entry name" value="Prepilin_peptidase/N-MTase"/>
</dbReference>
<keyword evidence="3" id="KW-1133">Transmembrane helix</keyword>
<dbReference type="GO" id="GO:0005886">
    <property type="term" value="C:plasma membrane"/>
    <property type="evidence" value="ECO:0007669"/>
    <property type="project" value="TreeGrafter"/>
</dbReference>
<dbReference type="Pfam" id="PF01478">
    <property type="entry name" value="Peptidase_A24"/>
    <property type="match status" value="1"/>
</dbReference>
<evidence type="ECO:0000259" key="4">
    <source>
        <dbReference type="Pfam" id="PF01478"/>
    </source>
</evidence>